<protein>
    <submittedName>
        <fullName evidence="3">SRPBCC domain-containing protein</fullName>
    </submittedName>
</protein>
<sequence length="182" mass="20453">MTTADRPAATDRPAPVDRLTTATIEADPDLPLIRITRDFRASTAQLVRAHTDPEIYARWCGPKSLDTRIDRWDARTGGSYAFTNIDRATKEEYSFHGSFHEVREDRIVQTFTFDGWPDGVSLDTMTFEDLGDGWTRMHSRSLLDSFEARAGMLESGMEVGVDEGYEKLDALLEGGEVETREG</sequence>
<dbReference type="Gene3D" id="3.30.530.20">
    <property type="match status" value="1"/>
</dbReference>
<evidence type="ECO:0000259" key="2">
    <source>
        <dbReference type="Pfam" id="PF08327"/>
    </source>
</evidence>
<gene>
    <name evidence="3" type="ORF">H9932_10975</name>
</gene>
<reference evidence="3" key="1">
    <citation type="journal article" date="2021" name="PeerJ">
        <title>Extensive microbial diversity within the chicken gut microbiome revealed by metagenomics and culture.</title>
        <authorList>
            <person name="Gilroy R."/>
            <person name="Ravi A."/>
            <person name="Getino M."/>
            <person name="Pursley I."/>
            <person name="Horton D.L."/>
            <person name="Alikhan N.F."/>
            <person name="Baker D."/>
            <person name="Gharbi K."/>
            <person name="Hall N."/>
            <person name="Watson M."/>
            <person name="Adriaenssens E.M."/>
            <person name="Foster-Nyarko E."/>
            <person name="Jarju S."/>
            <person name="Secka A."/>
            <person name="Antonio M."/>
            <person name="Oren A."/>
            <person name="Chaudhuri R.R."/>
            <person name="La Ragione R."/>
            <person name="Hildebrand F."/>
            <person name="Pallen M.J."/>
        </authorList>
    </citation>
    <scope>NUCLEOTIDE SEQUENCE</scope>
    <source>
        <strain evidence="3">CHK130-7132</strain>
    </source>
</reference>
<evidence type="ECO:0000256" key="1">
    <source>
        <dbReference type="ARBA" id="ARBA00006817"/>
    </source>
</evidence>
<dbReference type="SUPFAM" id="SSF55961">
    <property type="entry name" value="Bet v1-like"/>
    <property type="match status" value="1"/>
</dbReference>
<name>A0A9D2Q272_9MICO</name>
<comment type="similarity">
    <text evidence="1">Belongs to the AHA1 family.</text>
</comment>
<comment type="caution">
    <text evidence="3">The sequence shown here is derived from an EMBL/GenBank/DDBJ whole genome shotgun (WGS) entry which is preliminary data.</text>
</comment>
<dbReference type="AlphaFoldDB" id="A0A9D2Q272"/>
<proteinExistence type="inferred from homology"/>
<dbReference type="Proteomes" id="UP000823854">
    <property type="component" value="Unassembled WGS sequence"/>
</dbReference>
<organism evidence="3 4">
    <name type="scientific">Candidatus Brachybacterium intestinipullorum</name>
    <dbReference type="NCBI Taxonomy" id="2838512"/>
    <lineage>
        <taxon>Bacteria</taxon>
        <taxon>Bacillati</taxon>
        <taxon>Actinomycetota</taxon>
        <taxon>Actinomycetes</taxon>
        <taxon>Micrococcales</taxon>
        <taxon>Dermabacteraceae</taxon>
        <taxon>Brachybacterium</taxon>
    </lineage>
</organism>
<dbReference type="Pfam" id="PF08327">
    <property type="entry name" value="AHSA1"/>
    <property type="match status" value="1"/>
</dbReference>
<evidence type="ECO:0000313" key="3">
    <source>
        <dbReference type="EMBL" id="HJC70175.1"/>
    </source>
</evidence>
<feature type="domain" description="Activator of Hsp90 ATPase homologue 1/2-like C-terminal" evidence="2">
    <location>
        <begin position="41"/>
        <end position="173"/>
    </location>
</feature>
<evidence type="ECO:0000313" key="4">
    <source>
        <dbReference type="Proteomes" id="UP000823854"/>
    </source>
</evidence>
<dbReference type="InterPro" id="IPR013538">
    <property type="entry name" value="ASHA1/2-like_C"/>
</dbReference>
<dbReference type="EMBL" id="DWWC01000226">
    <property type="protein sequence ID" value="HJC70175.1"/>
    <property type="molecule type" value="Genomic_DNA"/>
</dbReference>
<accession>A0A9D2Q272</accession>
<reference evidence="3" key="2">
    <citation type="submission" date="2021-04" db="EMBL/GenBank/DDBJ databases">
        <authorList>
            <person name="Gilroy R."/>
        </authorList>
    </citation>
    <scope>NUCLEOTIDE SEQUENCE</scope>
    <source>
        <strain evidence="3">CHK130-7132</strain>
    </source>
</reference>
<dbReference type="InterPro" id="IPR023393">
    <property type="entry name" value="START-like_dom_sf"/>
</dbReference>